<evidence type="ECO:0000313" key="1">
    <source>
        <dbReference type="EMBL" id="PON92610.1"/>
    </source>
</evidence>
<name>A0A2P5F481_TREOI</name>
<protein>
    <submittedName>
        <fullName evidence="1">Uncharacterized protein</fullName>
    </submittedName>
</protein>
<organism evidence="1 2">
    <name type="scientific">Trema orientale</name>
    <name type="common">Charcoal tree</name>
    <name type="synonym">Celtis orientalis</name>
    <dbReference type="NCBI Taxonomy" id="63057"/>
    <lineage>
        <taxon>Eukaryota</taxon>
        <taxon>Viridiplantae</taxon>
        <taxon>Streptophyta</taxon>
        <taxon>Embryophyta</taxon>
        <taxon>Tracheophyta</taxon>
        <taxon>Spermatophyta</taxon>
        <taxon>Magnoliopsida</taxon>
        <taxon>eudicotyledons</taxon>
        <taxon>Gunneridae</taxon>
        <taxon>Pentapetalae</taxon>
        <taxon>rosids</taxon>
        <taxon>fabids</taxon>
        <taxon>Rosales</taxon>
        <taxon>Cannabaceae</taxon>
        <taxon>Trema</taxon>
    </lineage>
</organism>
<reference evidence="2" key="1">
    <citation type="submission" date="2016-06" db="EMBL/GenBank/DDBJ databases">
        <title>Parallel loss of symbiosis genes in relatives of nitrogen-fixing non-legume Parasponia.</title>
        <authorList>
            <person name="Van Velzen R."/>
            <person name="Holmer R."/>
            <person name="Bu F."/>
            <person name="Rutten L."/>
            <person name="Van Zeijl A."/>
            <person name="Liu W."/>
            <person name="Santuari L."/>
            <person name="Cao Q."/>
            <person name="Sharma T."/>
            <person name="Shen D."/>
            <person name="Roswanjaya Y."/>
            <person name="Wardhani T."/>
            <person name="Kalhor M.S."/>
            <person name="Jansen J."/>
            <person name="Van den Hoogen J."/>
            <person name="Gungor B."/>
            <person name="Hartog M."/>
            <person name="Hontelez J."/>
            <person name="Verver J."/>
            <person name="Yang W.-C."/>
            <person name="Schijlen E."/>
            <person name="Repin R."/>
            <person name="Schilthuizen M."/>
            <person name="Schranz E."/>
            <person name="Heidstra R."/>
            <person name="Miyata K."/>
            <person name="Fedorova E."/>
            <person name="Kohlen W."/>
            <person name="Bisseling T."/>
            <person name="Smit S."/>
            <person name="Geurts R."/>
        </authorList>
    </citation>
    <scope>NUCLEOTIDE SEQUENCE [LARGE SCALE GENOMIC DNA]</scope>
    <source>
        <strain evidence="2">cv. RG33-2</strain>
    </source>
</reference>
<dbReference type="OrthoDB" id="10287754at2759"/>
<sequence length="226" mass="26742">MPKQLAHFFWYLASSYTIAIEIQTNQMRTTIRSYQEKEEFHPVYQVQTDLLHWFHTLSDWDQILTDEWSKVKGKRPTTLVDVPKFLGDNSIHIFDCWTILFLNISFIKEGSTVVSYTTNTEVYRSSEHQMVTIGNPEYRQLQKILFLKNGIIPDEIWPKPEDDALWEHYSPAYTAQMDKDMKHFLSHNNNGPWMPPEENQSATDRVRSLEMYKSPFFPQKKVEGTQ</sequence>
<dbReference type="EMBL" id="JXTC01000064">
    <property type="protein sequence ID" value="PON92610.1"/>
    <property type="molecule type" value="Genomic_DNA"/>
</dbReference>
<evidence type="ECO:0000313" key="2">
    <source>
        <dbReference type="Proteomes" id="UP000237000"/>
    </source>
</evidence>
<dbReference type="Proteomes" id="UP000237000">
    <property type="component" value="Unassembled WGS sequence"/>
</dbReference>
<proteinExistence type="predicted"/>
<dbReference type="AlphaFoldDB" id="A0A2P5F481"/>
<comment type="caution">
    <text evidence="1">The sequence shown here is derived from an EMBL/GenBank/DDBJ whole genome shotgun (WGS) entry which is preliminary data.</text>
</comment>
<dbReference type="InParanoid" id="A0A2P5F481"/>
<keyword evidence="2" id="KW-1185">Reference proteome</keyword>
<accession>A0A2P5F481</accession>
<gene>
    <name evidence="1" type="ORF">TorRG33x02_117040</name>
</gene>